<dbReference type="AlphaFoldDB" id="A0A8J7W7F7"/>
<reference evidence="3" key="1">
    <citation type="submission" date="2014-12" db="EMBL/GenBank/DDBJ databases">
        <authorList>
            <person name="Huang H.-H."/>
            <person name="Chen S.-C."/>
            <person name="Lai M.-C."/>
        </authorList>
    </citation>
    <scope>NUCLEOTIDE SEQUENCE</scope>
    <source>
        <strain evidence="3">K1F9705b</strain>
    </source>
</reference>
<comment type="caution">
    <text evidence="3">The sequence shown here is derived from an EMBL/GenBank/DDBJ whole genome shotgun (WGS) entry which is preliminary data.</text>
</comment>
<keyword evidence="4" id="KW-1185">Reference proteome</keyword>
<keyword evidence="2" id="KW-0812">Transmembrane</keyword>
<feature type="region of interest" description="Disordered" evidence="1">
    <location>
        <begin position="1"/>
        <end position="49"/>
    </location>
</feature>
<protein>
    <submittedName>
        <fullName evidence="3">Uncharacterized protein</fullName>
    </submittedName>
</protein>
<dbReference type="EMBL" id="JWHL01000022">
    <property type="protein sequence ID" value="MBR1369874.1"/>
    <property type="molecule type" value="Genomic_DNA"/>
</dbReference>
<proteinExistence type="predicted"/>
<evidence type="ECO:0000313" key="3">
    <source>
        <dbReference type="EMBL" id="MBR1369874.1"/>
    </source>
</evidence>
<evidence type="ECO:0000313" key="4">
    <source>
        <dbReference type="Proteomes" id="UP000730161"/>
    </source>
</evidence>
<keyword evidence="2" id="KW-1133">Transmembrane helix</keyword>
<dbReference type="Proteomes" id="UP000730161">
    <property type="component" value="Unassembled WGS sequence"/>
</dbReference>
<feature type="compositionally biased region" description="Polar residues" evidence="1">
    <location>
        <begin position="20"/>
        <end position="40"/>
    </location>
</feature>
<keyword evidence="2" id="KW-0472">Membrane</keyword>
<gene>
    <name evidence="3" type="ORF">RJ53_10450</name>
</gene>
<evidence type="ECO:0000256" key="2">
    <source>
        <dbReference type="SAM" id="Phobius"/>
    </source>
</evidence>
<organism evidence="3 4">
    <name type="scientific">Methanocalculus chunghsingensis</name>
    <dbReference type="NCBI Taxonomy" id="156457"/>
    <lineage>
        <taxon>Archaea</taxon>
        <taxon>Methanobacteriati</taxon>
        <taxon>Methanobacteriota</taxon>
        <taxon>Stenosarchaea group</taxon>
        <taxon>Methanomicrobia</taxon>
        <taxon>Methanomicrobiales</taxon>
        <taxon>Methanocalculaceae</taxon>
        <taxon>Methanocalculus</taxon>
    </lineage>
</organism>
<sequence length="79" mass="9047">MYSGYSGRNDPLSHSEDSPQPKTSSKNPMGGSYNMTNMTSMKDHTEKRSKTGERTYPLFFLFLFFSIGFLCSVLERDVY</sequence>
<accession>A0A8J7W7F7</accession>
<name>A0A8J7W7F7_9EURY</name>
<evidence type="ECO:0000256" key="1">
    <source>
        <dbReference type="SAM" id="MobiDB-lite"/>
    </source>
</evidence>
<feature type="transmembrane region" description="Helical" evidence="2">
    <location>
        <begin position="56"/>
        <end position="74"/>
    </location>
</feature>